<gene>
    <name evidence="2" type="ORF">IAC29_01505</name>
</gene>
<dbReference type="PANTHER" id="PTHR33933:SF1">
    <property type="entry name" value="PROTEIN ADENYLYLTRANSFERASE MNTA-RELATED"/>
    <property type="match status" value="1"/>
</dbReference>
<dbReference type="InterPro" id="IPR043519">
    <property type="entry name" value="NT_sf"/>
</dbReference>
<dbReference type="AlphaFoldDB" id="A0A9D9HFI1"/>
<dbReference type="InterPro" id="IPR002934">
    <property type="entry name" value="Polymerase_NTP_transf_dom"/>
</dbReference>
<reference evidence="2" key="2">
    <citation type="journal article" date="2021" name="PeerJ">
        <title>Extensive microbial diversity within the chicken gut microbiome revealed by metagenomics and culture.</title>
        <authorList>
            <person name="Gilroy R."/>
            <person name="Ravi A."/>
            <person name="Getino M."/>
            <person name="Pursley I."/>
            <person name="Horton D.L."/>
            <person name="Alikhan N.F."/>
            <person name="Baker D."/>
            <person name="Gharbi K."/>
            <person name="Hall N."/>
            <person name="Watson M."/>
            <person name="Adriaenssens E.M."/>
            <person name="Foster-Nyarko E."/>
            <person name="Jarju S."/>
            <person name="Secka A."/>
            <person name="Antonio M."/>
            <person name="Oren A."/>
            <person name="Chaudhuri R.R."/>
            <person name="La Ragione R."/>
            <person name="Hildebrand F."/>
            <person name="Pallen M.J."/>
        </authorList>
    </citation>
    <scope>NUCLEOTIDE SEQUENCE</scope>
    <source>
        <strain evidence="2">20514</strain>
    </source>
</reference>
<dbReference type="GO" id="GO:0016779">
    <property type="term" value="F:nucleotidyltransferase activity"/>
    <property type="evidence" value="ECO:0007669"/>
    <property type="project" value="InterPro"/>
</dbReference>
<dbReference type="CDD" id="cd05403">
    <property type="entry name" value="NT_KNTase_like"/>
    <property type="match status" value="1"/>
</dbReference>
<dbReference type="Pfam" id="PF01909">
    <property type="entry name" value="NTP_transf_2"/>
    <property type="match status" value="1"/>
</dbReference>
<dbReference type="PANTHER" id="PTHR33933">
    <property type="entry name" value="NUCLEOTIDYLTRANSFERASE"/>
    <property type="match status" value="1"/>
</dbReference>
<evidence type="ECO:0000259" key="1">
    <source>
        <dbReference type="Pfam" id="PF01909"/>
    </source>
</evidence>
<accession>A0A9D9HFI1</accession>
<sequence>MTSSDILNEIKRIAKEVLPKGGQLILYGSRARNEAREDSDWDLLILLDKQEIEKQDRDEVAYPFRALSWDVGELISPIIYTKESWRKMSFTPFYKNVEQDGIVLA</sequence>
<feature type="domain" description="Polymerase nucleotidyl transferase" evidence="1">
    <location>
        <begin position="8"/>
        <end position="57"/>
    </location>
</feature>
<evidence type="ECO:0000313" key="2">
    <source>
        <dbReference type="EMBL" id="MBO8447932.1"/>
    </source>
</evidence>
<dbReference type="Gene3D" id="3.30.460.10">
    <property type="entry name" value="Beta Polymerase, domain 2"/>
    <property type="match status" value="1"/>
</dbReference>
<dbReference type="InterPro" id="IPR052548">
    <property type="entry name" value="Type_VII_TA_antitoxin"/>
</dbReference>
<reference evidence="2" key="1">
    <citation type="submission" date="2020-10" db="EMBL/GenBank/DDBJ databases">
        <authorList>
            <person name="Gilroy R."/>
        </authorList>
    </citation>
    <scope>NUCLEOTIDE SEQUENCE</scope>
    <source>
        <strain evidence="2">20514</strain>
    </source>
</reference>
<organism evidence="2 3">
    <name type="scientific">Candidatus Cryptobacteroides merdigallinarum</name>
    <dbReference type="NCBI Taxonomy" id="2840770"/>
    <lineage>
        <taxon>Bacteria</taxon>
        <taxon>Pseudomonadati</taxon>
        <taxon>Bacteroidota</taxon>
        <taxon>Bacteroidia</taxon>
        <taxon>Bacteroidales</taxon>
        <taxon>Candidatus Cryptobacteroides</taxon>
    </lineage>
</organism>
<dbReference type="EMBL" id="JADIMQ010000022">
    <property type="protein sequence ID" value="MBO8447932.1"/>
    <property type="molecule type" value="Genomic_DNA"/>
</dbReference>
<dbReference type="Proteomes" id="UP000810252">
    <property type="component" value="Unassembled WGS sequence"/>
</dbReference>
<comment type="caution">
    <text evidence="2">The sequence shown here is derived from an EMBL/GenBank/DDBJ whole genome shotgun (WGS) entry which is preliminary data.</text>
</comment>
<evidence type="ECO:0000313" key="3">
    <source>
        <dbReference type="Proteomes" id="UP000810252"/>
    </source>
</evidence>
<protein>
    <submittedName>
        <fullName evidence="2">Nucleotidyltransferase domain-containing protein</fullName>
    </submittedName>
</protein>
<dbReference type="SUPFAM" id="SSF81301">
    <property type="entry name" value="Nucleotidyltransferase"/>
    <property type="match status" value="1"/>
</dbReference>
<proteinExistence type="predicted"/>
<name>A0A9D9HFI1_9BACT</name>